<dbReference type="InterPro" id="IPR004090">
    <property type="entry name" value="Chemotax_Me-accpt_rcpt"/>
</dbReference>
<evidence type="ECO:0000256" key="4">
    <source>
        <dbReference type="PROSITE-ProRule" id="PRU00284"/>
    </source>
</evidence>
<sequence>MTIGKKFRIFCTAFGLVVLTAAVVGLTVSEGYETFIYGLAFSIIMLITVGYGMLAKMLLSPLAVFEARARQIAEGDLDCRIPFEGNDELGSLAASINSMVDRLNRNHKEDQGYIHEVEQVLTDVSQLVDELKNGRLNRRTTVTTSYENLRDLQNGLNDAIDTLVTPIIQTSTLLEEYARGNLQRNMVQLPGELSELTRAISDIRLNLSNLTEDSKKLASAALEGDFSIKGEADRYSGQYREVIDALNQLFEHMLKPLHEADSIIAELSKGNFAVYSQGSYRGEHARLHETLNRTITDFNRLLGQISALSRQINDGVSQIAENNESLAHGATRQAASIQQISSAIEELTNKTHYNSENADQANNLVRKTKSFTESGNARMHEMLNAMNEISGSSEKISKIINSIEEIAFQTNLLALNAAVEAARAGVHGKGFAVVAEEVRNLAQRSARAANETTELIEDTVSKVQNGTKIANETAGALEQISGQISKVSDLVQEITHSSKEQTENIVEIQSSIREIDGVTQENTASAEESAATSQEMASHVKRLQQMMARFKLDPRFLSQTLPARVAPAADDLKETYTTQTASGKEHKSAPVGAQEAGGESEAINIELDDHEFGEF</sequence>
<dbReference type="PROSITE" id="PS50885">
    <property type="entry name" value="HAMP"/>
    <property type="match status" value="1"/>
</dbReference>
<evidence type="ECO:0000256" key="6">
    <source>
        <dbReference type="SAM" id="Phobius"/>
    </source>
</evidence>
<dbReference type="PROSITE" id="PS50111">
    <property type="entry name" value="CHEMOTAXIS_TRANSDUC_2"/>
    <property type="match status" value="1"/>
</dbReference>
<evidence type="ECO:0000256" key="2">
    <source>
        <dbReference type="ARBA" id="ARBA00022500"/>
    </source>
</evidence>
<dbReference type="GO" id="GO:0005886">
    <property type="term" value="C:plasma membrane"/>
    <property type="evidence" value="ECO:0007669"/>
    <property type="project" value="TreeGrafter"/>
</dbReference>
<comment type="similarity">
    <text evidence="3">Belongs to the methyl-accepting chemotaxis (MCP) protein family.</text>
</comment>
<dbReference type="Pfam" id="PF18947">
    <property type="entry name" value="HAMP_2"/>
    <property type="match status" value="1"/>
</dbReference>
<keyword evidence="6" id="KW-0812">Transmembrane</keyword>
<evidence type="ECO:0000256" key="5">
    <source>
        <dbReference type="SAM" id="MobiDB-lite"/>
    </source>
</evidence>
<dbReference type="SUPFAM" id="SSF58104">
    <property type="entry name" value="Methyl-accepting chemotaxis protein (MCP) signaling domain"/>
    <property type="match status" value="2"/>
</dbReference>
<dbReference type="Pfam" id="PF18575">
    <property type="entry name" value="HAMP_N3"/>
    <property type="match status" value="1"/>
</dbReference>
<gene>
    <name evidence="9" type="ORF">ENJ10_00685</name>
</gene>
<dbReference type="PANTHER" id="PTHR43531">
    <property type="entry name" value="PROTEIN ICFG"/>
    <property type="match status" value="1"/>
</dbReference>
<feature type="domain" description="HAMP" evidence="8">
    <location>
        <begin position="56"/>
        <end position="108"/>
    </location>
</feature>
<dbReference type="CDD" id="cd06225">
    <property type="entry name" value="HAMP"/>
    <property type="match status" value="1"/>
</dbReference>
<dbReference type="GO" id="GO:0007165">
    <property type="term" value="P:signal transduction"/>
    <property type="evidence" value="ECO:0007669"/>
    <property type="project" value="UniProtKB-KW"/>
</dbReference>
<dbReference type="Pfam" id="PF00672">
    <property type="entry name" value="HAMP"/>
    <property type="match status" value="1"/>
</dbReference>
<comment type="subcellular location">
    <subcellularLocation>
        <location evidence="1">Membrane</location>
    </subcellularLocation>
</comment>
<evidence type="ECO:0000256" key="3">
    <source>
        <dbReference type="ARBA" id="ARBA00029447"/>
    </source>
</evidence>
<reference evidence="9" key="1">
    <citation type="journal article" date="2020" name="mSystems">
        <title>Genome- and Community-Level Interaction Insights into Carbon Utilization and Element Cycling Functions of Hydrothermarchaeota in Hydrothermal Sediment.</title>
        <authorList>
            <person name="Zhou Z."/>
            <person name="Liu Y."/>
            <person name="Xu W."/>
            <person name="Pan J."/>
            <person name="Luo Z.H."/>
            <person name="Li M."/>
        </authorList>
    </citation>
    <scope>NUCLEOTIDE SEQUENCE [LARGE SCALE GENOMIC DNA]</scope>
    <source>
        <strain evidence="9">HyVt-456</strain>
    </source>
</reference>
<dbReference type="SMART" id="SM00283">
    <property type="entry name" value="MA"/>
    <property type="match status" value="1"/>
</dbReference>
<dbReference type="InterPro" id="IPR041395">
    <property type="entry name" value="McpB_HAMP_3rd"/>
</dbReference>
<dbReference type="Gene3D" id="1.20.120.1530">
    <property type="match status" value="2"/>
</dbReference>
<name>A0A7V1LX53_CALAY</name>
<evidence type="ECO:0000313" key="9">
    <source>
        <dbReference type="EMBL" id="HED09179.1"/>
    </source>
</evidence>
<keyword evidence="6" id="KW-0472">Membrane</keyword>
<dbReference type="Proteomes" id="UP000886005">
    <property type="component" value="Unassembled WGS sequence"/>
</dbReference>
<keyword evidence="2" id="KW-0145">Chemotaxis</keyword>
<dbReference type="InterPro" id="IPR004089">
    <property type="entry name" value="MCPsignal_dom"/>
</dbReference>
<comment type="caution">
    <text evidence="9">The sequence shown here is derived from an EMBL/GenBank/DDBJ whole genome shotgun (WGS) entry which is preliminary data.</text>
</comment>
<organism evidence="9">
    <name type="scientific">Caldithrix abyssi</name>
    <dbReference type="NCBI Taxonomy" id="187145"/>
    <lineage>
        <taxon>Bacteria</taxon>
        <taxon>Pseudomonadati</taxon>
        <taxon>Calditrichota</taxon>
        <taxon>Calditrichia</taxon>
        <taxon>Calditrichales</taxon>
        <taxon>Calditrichaceae</taxon>
        <taxon>Caldithrix</taxon>
    </lineage>
</organism>
<dbReference type="GO" id="GO:0006935">
    <property type="term" value="P:chemotaxis"/>
    <property type="evidence" value="ECO:0007669"/>
    <property type="project" value="UniProtKB-KW"/>
</dbReference>
<dbReference type="FunFam" id="1.10.287.950:FF:000001">
    <property type="entry name" value="Methyl-accepting chemotaxis sensory transducer"/>
    <property type="match status" value="1"/>
</dbReference>
<dbReference type="AlphaFoldDB" id="A0A7V1LX53"/>
<dbReference type="InterPro" id="IPR003660">
    <property type="entry name" value="HAMP_dom"/>
</dbReference>
<feature type="region of interest" description="Disordered" evidence="5">
    <location>
        <begin position="576"/>
        <end position="615"/>
    </location>
</feature>
<dbReference type="SMART" id="SM00304">
    <property type="entry name" value="HAMP"/>
    <property type="match status" value="3"/>
</dbReference>
<dbReference type="Gene3D" id="1.10.287.950">
    <property type="entry name" value="Methyl-accepting chemotaxis protein"/>
    <property type="match status" value="1"/>
</dbReference>
<evidence type="ECO:0000259" key="7">
    <source>
        <dbReference type="PROSITE" id="PS50111"/>
    </source>
</evidence>
<accession>A0A7V1LX53</accession>
<keyword evidence="4" id="KW-0807">Transducer</keyword>
<feature type="domain" description="Methyl-accepting transducer" evidence="7">
    <location>
        <begin position="308"/>
        <end position="537"/>
    </location>
</feature>
<dbReference type="CDD" id="cd11386">
    <property type="entry name" value="MCP_signal"/>
    <property type="match status" value="1"/>
</dbReference>
<dbReference type="PANTHER" id="PTHR43531:SF11">
    <property type="entry name" value="METHYL-ACCEPTING CHEMOTAXIS PROTEIN 3"/>
    <property type="match status" value="1"/>
</dbReference>
<dbReference type="EMBL" id="DRLD01000021">
    <property type="protein sequence ID" value="HED09179.1"/>
    <property type="molecule type" value="Genomic_DNA"/>
</dbReference>
<evidence type="ECO:0000259" key="8">
    <source>
        <dbReference type="PROSITE" id="PS50885"/>
    </source>
</evidence>
<dbReference type="InterPro" id="IPR051310">
    <property type="entry name" value="MCP_chemotaxis"/>
</dbReference>
<dbReference type="GO" id="GO:0004888">
    <property type="term" value="F:transmembrane signaling receptor activity"/>
    <property type="evidence" value="ECO:0007669"/>
    <property type="project" value="InterPro"/>
</dbReference>
<protein>
    <submittedName>
        <fullName evidence="9">HAMP domain-containing protein</fullName>
    </submittedName>
</protein>
<dbReference type="PRINTS" id="PR00260">
    <property type="entry name" value="CHEMTRNSDUCR"/>
</dbReference>
<feature type="transmembrane region" description="Helical" evidence="6">
    <location>
        <begin position="35"/>
        <end position="54"/>
    </location>
</feature>
<proteinExistence type="inferred from homology"/>
<keyword evidence="6" id="KW-1133">Transmembrane helix</keyword>
<dbReference type="Pfam" id="PF00015">
    <property type="entry name" value="MCPsignal"/>
    <property type="match status" value="1"/>
</dbReference>
<evidence type="ECO:0000256" key="1">
    <source>
        <dbReference type="ARBA" id="ARBA00004370"/>
    </source>
</evidence>